<dbReference type="Gene3D" id="3.40.50.12230">
    <property type="match status" value="1"/>
</dbReference>
<dbReference type="InterPro" id="IPR002110">
    <property type="entry name" value="Ankyrin_rpt"/>
</dbReference>
<dbReference type="GO" id="GO:0005829">
    <property type="term" value="C:cytosol"/>
    <property type="evidence" value="ECO:0007669"/>
    <property type="project" value="TreeGrafter"/>
</dbReference>
<organism evidence="3">
    <name type="scientific">Hafnia alvei</name>
    <dbReference type="NCBI Taxonomy" id="569"/>
    <lineage>
        <taxon>Bacteria</taxon>
        <taxon>Pseudomonadati</taxon>
        <taxon>Pseudomonadota</taxon>
        <taxon>Gammaproteobacteria</taxon>
        <taxon>Enterobacterales</taxon>
        <taxon>Hafniaceae</taxon>
        <taxon>Hafnia</taxon>
    </lineage>
</organism>
<dbReference type="InterPro" id="IPR011034">
    <property type="entry name" value="Formyl_transferase-like_C_sf"/>
</dbReference>
<dbReference type="SUPFAM" id="SSF48403">
    <property type="entry name" value="Ankyrin repeat"/>
    <property type="match status" value="1"/>
</dbReference>
<evidence type="ECO:0000259" key="2">
    <source>
        <dbReference type="Pfam" id="PF00551"/>
    </source>
</evidence>
<proteinExistence type="predicted"/>
<dbReference type="Pfam" id="PF12796">
    <property type="entry name" value="Ank_2"/>
    <property type="match status" value="1"/>
</dbReference>
<sequence>MNIVIAGKNNIAVNVTEWILKNIKDVNIYAIFNKNDSGIDHGQRSFKKFCHDKKIKEISLNESYQMEDSIFLSLEFDRIVKPALFSHEKIFNIHFSSLPKYKGMFTSAWPILNNESHSGVTLHKIDSGIDTGPIIAQKNFKLDYDETAKSLYLKYIKLGTELVISNIERLLDDSYTCSQQSSENSSYYSKASINYENIKIDLNKTAFEIIKQINAFTFRDYQLPVVHGVRIYGGSILKQKSTARPGVLVKREEKKLKIATIDYDVELYEDNFDDILEVCKFGTVDELKKKVCTDRILIEKNEKGWSPIIVAAYNGNVSLVRWLVEIGADINDRNNNGTTVIMYYKDYMSRSRDFSRLKELINLGADLSLTDYAGKTVFDYINNSSDSLLINAFDGFRK</sequence>
<feature type="repeat" description="ANK" evidence="1">
    <location>
        <begin position="303"/>
        <end position="335"/>
    </location>
</feature>
<reference evidence="3" key="1">
    <citation type="journal article" date="2016" name="PLoS ONE">
        <title>Genetic Diversity of O-Antigens in Hafnia alvei and the Development of a Suspension Array for Serotype Detection.</title>
        <authorList>
            <person name="Duan Z."/>
            <person name="Niedziela T."/>
            <person name="Lugowski C."/>
            <person name="Cao B."/>
            <person name="Wang T."/>
            <person name="Xu L."/>
            <person name="Yang B."/>
            <person name="Liu B."/>
            <person name="Wang L."/>
        </authorList>
    </citation>
    <scope>NUCLEOTIDE SEQUENCE</scope>
    <source>
        <strain evidence="3">PCM1204</strain>
    </source>
</reference>
<keyword evidence="3" id="KW-0808">Transferase</keyword>
<protein>
    <submittedName>
        <fullName evidence="3">Methionyl-tRNA formyltransferase</fullName>
        <ecNumber evidence="3">2.1.2.9</ecNumber>
    </submittedName>
</protein>
<gene>
    <name evidence="3" type="primary">fmt</name>
</gene>
<dbReference type="SUPFAM" id="SSF50486">
    <property type="entry name" value="FMT C-terminal domain-like"/>
    <property type="match status" value="1"/>
</dbReference>
<dbReference type="GO" id="GO:0004479">
    <property type="term" value="F:methionyl-tRNA formyltransferase activity"/>
    <property type="evidence" value="ECO:0007669"/>
    <property type="project" value="UniProtKB-EC"/>
</dbReference>
<keyword evidence="1" id="KW-0040">ANK repeat</keyword>
<dbReference type="InterPro" id="IPR002376">
    <property type="entry name" value="Formyl_transf_N"/>
</dbReference>
<dbReference type="EC" id="2.1.2.9" evidence="3"/>
<dbReference type="EMBL" id="KX117085">
    <property type="protein sequence ID" value="ANF30007.1"/>
    <property type="molecule type" value="Genomic_DNA"/>
</dbReference>
<dbReference type="InterPro" id="IPR036770">
    <property type="entry name" value="Ankyrin_rpt-contain_sf"/>
</dbReference>
<evidence type="ECO:0000313" key="3">
    <source>
        <dbReference type="EMBL" id="ANF30007.1"/>
    </source>
</evidence>
<feature type="domain" description="Formyl transferase N-terminal" evidence="2">
    <location>
        <begin position="78"/>
        <end position="164"/>
    </location>
</feature>
<dbReference type="PANTHER" id="PTHR11138:SF5">
    <property type="entry name" value="METHIONYL-TRNA FORMYLTRANSFERASE, MITOCHONDRIAL"/>
    <property type="match status" value="1"/>
</dbReference>
<dbReference type="CDD" id="cd08369">
    <property type="entry name" value="FMT_core"/>
    <property type="match status" value="1"/>
</dbReference>
<name>A0A172X065_HAFAL</name>
<dbReference type="InterPro" id="IPR036477">
    <property type="entry name" value="Formyl_transf_N_sf"/>
</dbReference>
<dbReference type="SUPFAM" id="SSF53328">
    <property type="entry name" value="Formyltransferase"/>
    <property type="match status" value="1"/>
</dbReference>
<dbReference type="PROSITE" id="PS50297">
    <property type="entry name" value="ANK_REP_REGION"/>
    <property type="match status" value="1"/>
</dbReference>
<dbReference type="AlphaFoldDB" id="A0A172X065"/>
<dbReference type="Gene3D" id="1.25.40.20">
    <property type="entry name" value="Ankyrin repeat-containing domain"/>
    <property type="match status" value="1"/>
</dbReference>
<dbReference type="PROSITE" id="PS50088">
    <property type="entry name" value="ANK_REPEAT"/>
    <property type="match status" value="1"/>
</dbReference>
<dbReference type="PANTHER" id="PTHR11138">
    <property type="entry name" value="METHIONYL-TRNA FORMYLTRANSFERASE"/>
    <property type="match status" value="1"/>
</dbReference>
<dbReference type="Pfam" id="PF00551">
    <property type="entry name" value="Formyl_trans_N"/>
    <property type="match status" value="1"/>
</dbReference>
<evidence type="ECO:0000256" key="1">
    <source>
        <dbReference type="PROSITE-ProRule" id="PRU00023"/>
    </source>
</evidence>
<accession>A0A172X065</accession>
<dbReference type="SMART" id="SM00248">
    <property type="entry name" value="ANK"/>
    <property type="match status" value="2"/>
</dbReference>